<dbReference type="GO" id="GO:0016491">
    <property type="term" value="F:oxidoreductase activity"/>
    <property type="evidence" value="ECO:0007669"/>
    <property type="project" value="UniProtKB-KW"/>
</dbReference>
<protein>
    <submittedName>
        <fullName evidence="2">NADH-ubiquinone oxidoreductase chain I</fullName>
        <ecNumber evidence="2">1.6.5.3</ecNumber>
    </submittedName>
</protein>
<feature type="non-terminal residue" evidence="2">
    <location>
        <position position="161"/>
    </location>
</feature>
<name>A0A6J4PCF2_9ACTN</name>
<sequence>APARPGNIEGDGDHPQAPLRQQGHAAVPGVQKRDLRAQPRDAHRGHGPLHRVPAVHAHLPRPLHLHRAREARRRRLGQGEAVRGRLRHRRLAVHVLQPVRRGLPGELHLPHRGVRGPGVQQVGARPAIRRTPGGPDDRPQACREEEAEGCEQGAEERGGAL</sequence>
<proteinExistence type="predicted"/>
<evidence type="ECO:0000256" key="1">
    <source>
        <dbReference type="SAM" id="MobiDB-lite"/>
    </source>
</evidence>
<keyword evidence="2" id="KW-0830">Ubiquinone</keyword>
<dbReference type="EMBL" id="CADCUZ010000058">
    <property type="protein sequence ID" value="CAA9412477.1"/>
    <property type="molecule type" value="Genomic_DNA"/>
</dbReference>
<feature type="non-terminal residue" evidence="2">
    <location>
        <position position="1"/>
    </location>
</feature>
<feature type="compositionally biased region" description="Basic and acidic residues" evidence="1">
    <location>
        <begin position="135"/>
        <end position="144"/>
    </location>
</feature>
<keyword evidence="2" id="KW-0560">Oxidoreductase</keyword>
<organism evidence="2">
    <name type="scientific">uncultured Rubrobacteraceae bacterium</name>
    <dbReference type="NCBI Taxonomy" id="349277"/>
    <lineage>
        <taxon>Bacteria</taxon>
        <taxon>Bacillati</taxon>
        <taxon>Actinomycetota</taxon>
        <taxon>Rubrobacteria</taxon>
        <taxon>Rubrobacterales</taxon>
        <taxon>Rubrobacteraceae</taxon>
        <taxon>environmental samples</taxon>
    </lineage>
</organism>
<feature type="compositionally biased region" description="Basic and acidic residues" evidence="1">
    <location>
        <begin position="31"/>
        <end position="44"/>
    </location>
</feature>
<feature type="region of interest" description="Disordered" evidence="1">
    <location>
        <begin position="1"/>
        <end position="47"/>
    </location>
</feature>
<reference evidence="2" key="1">
    <citation type="submission" date="2020-02" db="EMBL/GenBank/DDBJ databases">
        <authorList>
            <person name="Meier V. D."/>
        </authorList>
    </citation>
    <scope>NUCLEOTIDE SEQUENCE</scope>
    <source>
        <strain evidence="2">AVDCRST_MAG55</strain>
    </source>
</reference>
<evidence type="ECO:0000313" key="2">
    <source>
        <dbReference type="EMBL" id="CAA9412477.1"/>
    </source>
</evidence>
<feature type="region of interest" description="Disordered" evidence="1">
    <location>
        <begin position="111"/>
        <end position="161"/>
    </location>
</feature>
<dbReference type="AlphaFoldDB" id="A0A6J4PCF2"/>
<gene>
    <name evidence="2" type="ORF">AVDCRST_MAG55-1404</name>
</gene>
<dbReference type="EC" id="1.6.5.3" evidence="2"/>
<accession>A0A6J4PCF2</accession>